<name>A0A381IK18_AMIAI</name>
<proteinExistence type="predicted"/>
<organism evidence="3 4">
    <name type="scientific">Aminobacter aminovorans</name>
    <name type="common">Chelatobacter heintzii</name>
    <dbReference type="NCBI Taxonomy" id="83263"/>
    <lineage>
        <taxon>Bacteria</taxon>
        <taxon>Pseudomonadati</taxon>
        <taxon>Pseudomonadota</taxon>
        <taxon>Alphaproteobacteria</taxon>
        <taxon>Hyphomicrobiales</taxon>
        <taxon>Phyllobacteriaceae</taxon>
        <taxon>Aminobacter</taxon>
    </lineage>
</organism>
<feature type="domain" description="CAAX prenyl protease 2/Lysostaphin resistance protein A-like" evidence="2">
    <location>
        <begin position="116"/>
        <end position="206"/>
    </location>
</feature>
<reference evidence="3 4" key="1">
    <citation type="submission" date="2018-06" db="EMBL/GenBank/DDBJ databases">
        <authorList>
            <consortium name="Pathogen Informatics"/>
            <person name="Doyle S."/>
        </authorList>
    </citation>
    <scope>NUCLEOTIDE SEQUENCE [LARGE SCALE GENOMIC DNA]</scope>
    <source>
        <strain evidence="3 4">NCTC10684</strain>
    </source>
</reference>
<keyword evidence="3" id="KW-0378">Hydrolase</keyword>
<gene>
    <name evidence="3" type="ORF">NCTC10684_05145</name>
</gene>
<keyword evidence="1" id="KW-0472">Membrane</keyword>
<dbReference type="Proteomes" id="UP000254701">
    <property type="component" value="Unassembled WGS sequence"/>
</dbReference>
<evidence type="ECO:0000313" key="3">
    <source>
        <dbReference type="EMBL" id="SUY28442.1"/>
    </source>
</evidence>
<evidence type="ECO:0000256" key="1">
    <source>
        <dbReference type="SAM" id="Phobius"/>
    </source>
</evidence>
<feature type="transmembrane region" description="Helical" evidence="1">
    <location>
        <begin position="147"/>
        <end position="166"/>
    </location>
</feature>
<feature type="transmembrane region" description="Helical" evidence="1">
    <location>
        <begin position="36"/>
        <end position="54"/>
    </location>
</feature>
<keyword evidence="1" id="KW-1133">Transmembrane helix</keyword>
<keyword evidence="1" id="KW-0812">Transmembrane</keyword>
<dbReference type="PANTHER" id="PTHR35797:SF1">
    <property type="entry name" value="PROTEASE"/>
    <property type="match status" value="1"/>
</dbReference>
<evidence type="ECO:0000259" key="2">
    <source>
        <dbReference type="Pfam" id="PF02517"/>
    </source>
</evidence>
<feature type="transmembrane region" description="Helical" evidence="1">
    <location>
        <begin position="107"/>
        <end position="126"/>
    </location>
</feature>
<dbReference type="PANTHER" id="PTHR35797">
    <property type="entry name" value="PROTEASE-RELATED"/>
    <property type="match status" value="1"/>
</dbReference>
<dbReference type="InterPro" id="IPR003675">
    <property type="entry name" value="Rce1/LyrA-like_dom"/>
</dbReference>
<keyword evidence="3" id="KW-0645">Protease</keyword>
<feature type="transmembrane region" description="Helical" evidence="1">
    <location>
        <begin position="12"/>
        <end position="30"/>
    </location>
</feature>
<accession>A0A381IK18</accession>
<dbReference type="GO" id="GO:0080120">
    <property type="term" value="P:CAAX-box protein maturation"/>
    <property type="evidence" value="ECO:0007669"/>
    <property type="project" value="UniProtKB-ARBA"/>
</dbReference>
<dbReference type="InterPro" id="IPR042150">
    <property type="entry name" value="MmRce1-like"/>
</dbReference>
<protein>
    <submittedName>
        <fullName evidence="3">CAAX amino terminal protease self- immunity</fullName>
    </submittedName>
</protein>
<dbReference type="OrthoDB" id="3693644at2"/>
<evidence type="ECO:0000313" key="4">
    <source>
        <dbReference type="Proteomes" id="UP000254701"/>
    </source>
</evidence>
<dbReference type="EMBL" id="UFSM01000002">
    <property type="protein sequence ID" value="SUY28442.1"/>
    <property type="molecule type" value="Genomic_DNA"/>
</dbReference>
<feature type="transmembrane region" description="Helical" evidence="1">
    <location>
        <begin position="75"/>
        <end position="101"/>
    </location>
</feature>
<dbReference type="RefSeq" id="WP_115734159.1">
    <property type="nucleotide sequence ID" value="NZ_BAAAVY010000001.1"/>
</dbReference>
<dbReference type="Pfam" id="PF02517">
    <property type="entry name" value="Rce1-like"/>
    <property type="match status" value="1"/>
</dbReference>
<dbReference type="AlphaFoldDB" id="A0A381IK18"/>
<feature type="transmembrane region" description="Helical" evidence="1">
    <location>
        <begin position="227"/>
        <end position="244"/>
    </location>
</feature>
<dbReference type="GO" id="GO:0006508">
    <property type="term" value="P:proteolysis"/>
    <property type="evidence" value="ECO:0007669"/>
    <property type="project" value="UniProtKB-KW"/>
</dbReference>
<dbReference type="GO" id="GO:0004175">
    <property type="term" value="F:endopeptidase activity"/>
    <property type="evidence" value="ECO:0007669"/>
    <property type="project" value="UniProtKB-ARBA"/>
</dbReference>
<sequence>MVTQISRRPLVSFFALAFALTWLLFLPWMATGGEGIPWFTFGPALAGFAIAALTEGWVGVRRILAAIGRWRVAPVWYLVAIGLPLALQLAAVLVIPMFGAAPPNWSLVPPFGEIVAWVAIFLVFSGPLGEEPGWRGYALPKMLERQGALAASLMLGVLWAAWHLPLGLVGDLTVYGSIHAVLAAVVFTWLWQNTGSALLAILMHASHQNSVRYLGRVYEGADQVQHQWIAVALWALVALAIVAIHGRERFAPKSAA</sequence>